<dbReference type="RefSeq" id="WP_215617187.1">
    <property type="nucleotide sequence ID" value="NZ_JADOER010000004.1"/>
</dbReference>
<feature type="signal peptide" evidence="1">
    <location>
        <begin position="1"/>
        <end position="32"/>
    </location>
</feature>
<gene>
    <name evidence="4" type="ORF">IXB28_03665</name>
</gene>
<dbReference type="NCBIfam" id="TIGR01451">
    <property type="entry name" value="B_ant_repeat"/>
    <property type="match status" value="1"/>
</dbReference>
<evidence type="ECO:0000313" key="5">
    <source>
        <dbReference type="Proteomes" id="UP001196661"/>
    </source>
</evidence>
<evidence type="ECO:0000256" key="1">
    <source>
        <dbReference type="SAM" id="SignalP"/>
    </source>
</evidence>
<reference evidence="4 5" key="1">
    <citation type="journal article" date="2021" name="Mar. Drugs">
        <title>Genome Reduction and Secondary Metabolism of the Marine Sponge-Associated Cyanobacterium Leptothoe.</title>
        <authorList>
            <person name="Konstantinou D."/>
            <person name="Popin R.V."/>
            <person name="Fewer D.P."/>
            <person name="Sivonen K."/>
            <person name="Gkelis S."/>
        </authorList>
    </citation>
    <scope>NUCLEOTIDE SEQUENCE [LARGE SCALE GENOMIC DNA]</scope>
    <source>
        <strain evidence="4 5">TAU-MAC 1615</strain>
    </source>
</reference>
<feature type="domain" description="GEVED" evidence="2">
    <location>
        <begin position="388"/>
        <end position="458"/>
    </location>
</feature>
<keyword evidence="5" id="KW-1185">Reference proteome</keyword>
<evidence type="ECO:0000259" key="2">
    <source>
        <dbReference type="Pfam" id="PF20009"/>
    </source>
</evidence>
<dbReference type="InterPro" id="IPR047589">
    <property type="entry name" value="DUF11_rpt"/>
</dbReference>
<dbReference type="Pfam" id="PF21959">
    <property type="entry name" value="DUF6923"/>
    <property type="match status" value="1"/>
</dbReference>
<accession>A0ABS5Y0B8</accession>
<dbReference type="SUPFAM" id="SSF63825">
    <property type="entry name" value="YWTD domain"/>
    <property type="match status" value="1"/>
</dbReference>
<proteinExistence type="predicted"/>
<comment type="caution">
    <text evidence="4">The sequence shown here is derived from an EMBL/GenBank/DDBJ whole genome shotgun (WGS) entry which is preliminary data.</text>
</comment>
<sequence>MQAQLSITKGWPKALGASLLSLLGTCFPVAVAATPFNNCPADTFLAKASLGDSAHDIYIVNLFTGDETEVGSNITDASNTPYLINGIGYNPTDDYIYGYDIGNQNGHVLRLDSNYQITDLGAITGLPTGAFNVGDVNQNGDLYLYHQDRTSFYVVNVDSNSADFLDLVNTVPIPSSPDFSDWGFNPLDDQLYTIEKVTGNLLRINPDTGTIENLGATGLPDGSYGAVYFDGTGAFYVSNNATGILYRIDISDPAALSSSQPIDPATQIVPLSTGRPASRNDGARCAIAPLPIDFGDAPDTGTGAGPGNYQTLGDDGGAFHGVDYATFLGSGVTIDFDGFSNGIDNNNNATDDGNDDGIQLNGTSLQGQNLAIGNTVNLNVVTTGNGVLNGWIDWDRDGTFSAGEQIALDDSVASGTLSVTIPAGATAGTTYARFRYSSQAGLSATSGAPDGEVEDYQVEIVEVVSGDKPNVLLVKRITAINNNTLTTDNRSLASYTDDPTNDYDDNYIAPVSDPTNPAYDPANADPLETNQWPTVNGTPSSDPLLNGATNGGNVSPDDEIEYTIYFLSSGDAAATDVVFCDYVPSFTSFVPNAYNGNAQSSGGIGGNDLSIKLFLNGTTEHHTGANDGDSAIYFEPGIDPASRFPNIDCDGDGNGINANPNGAVVVNLGDLPNASTNAVGAYGYVQFRARVN</sequence>
<evidence type="ECO:0000313" key="4">
    <source>
        <dbReference type="EMBL" id="MBT9311292.1"/>
    </source>
</evidence>
<organism evidence="4 5">
    <name type="scientific">Leptothoe kymatousa TAU-MAC 1615</name>
    <dbReference type="NCBI Taxonomy" id="2364775"/>
    <lineage>
        <taxon>Bacteria</taxon>
        <taxon>Bacillati</taxon>
        <taxon>Cyanobacteriota</taxon>
        <taxon>Cyanophyceae</taxon>
        <taxon>Nodosilineales</taxon>
        <taxon>Cymatolegaceae</taxon>
        <taxon>Leptothoe</taxon>
        <taxon>Leptothoe kymatousa</taxon>
    </lineage>
</organism>
<feature type="chain" id="PRO_5046386342" description="DUF11 domain-containing protein" evidence="1">
    <location>
        <begin position="33"/>
        <end position="692"/>
    </location>
</feature>
<dbReference type="InterPro" id="IPR045474">
    <property type="entry name" value="GEVED"/>
</dbReference>
<evidence type="ECO:0008006" key="6">
    <source>
        <dbReference type="Google" id="ProtNLM"/>
    </source>
</evidence>
<dbReference type="Pfam" id="PF20009">
    <property type="entry name" value="GEVED"/>
    <property type="match status" value="1"/>
</dbReference>
<dbReference type="EMBL" id="JADOER010000004">
    <property type="protein sequence ID" value="MBT9311292.1"/>
    <property type="molecule type" value="Genomic_DNA"/>
</dbReference>
<name>A0ABS5Y0B8_9CYAN</name>
<dbReference type="Proteomes" id="UP001196661">
    <property type="component" value="Unassembled WGS sequence"/>
</dbReference>
<protein>
    <recommendedName>
        <fullName evidence="6">DUF11 domain-containing protein</fullName>
    </recommendedName>
</protein>
<evidence type="ECO:0000259" key="3">
    <source>
        <dbReference type="Pfam" id="PF21959"/>
    </source>
</evidence>
<dbReference type="InterPro" id="IPR054215">
    <property type="entry name" value="DUF6923"/>
</dbReference>
<keyword evidence="1" id="KW-0732">Signal</keyword>
<feature type="domain" description="DUF6923" evidence="3">
    <location>
        <begin position="75"/>
        <end position="286"/>
    </location>
</feature>